<name>A0A8H2RKJ2_PSEFL</name>
<keyword evidence="1" id="KW-1133">Transmembrane helix</keyword>
<evidence type="ECO:0000313" key="3">
    <source>
        <dbReference type="Proteomes" id="UP000325723"/>
    </source>
</evidence>
<feature type="transmembrane region" description="Helical" evidence="1">
    <location>
        <begin position="175"/>
        <end position="195"/>
    </location>
</feature>
<feature type="transmembrane region" description="Helical" evidence="1">
    <location>
        <begin position="225"/>
        <end position="247"/>
    </location>
</feature>
<evidence type="ECO:0008006" key="4">
    <source>
        <dbReference type="Google" id="ProtNLM"/>
    </source>
</evidence>
<dbReference type="AlphaFoldDB" id="A0A8H2RKJ2"/>
<feature type="transmembrane region" description="Helical" evidence="1">
    <location>
        <begin position="59"/>
        <end position="80"/>
    </location>
</feature>
<dbReference type="RefSeq" id="WP_150758661.1">
    <property type="nucleotide sequence ID" value="NZ_CABVIE010000012.1"/>
</dbReference>
<feature type="transmembrane region" description="Helical" evidence="1">
    <location>
        <begin position="145"/>
        <end position="163"/>
    </location>
</feature>
<accession>A0A8H2RKJ2</accession>
<reference evidence="2 3" key="1">
    <citation type="submission" date="2019-09" db="EMBL/GenBank/DDBJ databases">
        <authorList>
            <person name="Chandra G."/>
            <person name="Truman W A."/>
        </authorList>
    </citation>
    <scope>NUCLEOTIDE SEQUENCE [LARGE SCALE GENOMIC DNA]</scope>
    <source>
        <strain evidence="2">PS900</strain>
    </source>
</reference>
<dbReference type="PROSITE" id="PS51257">
    <property type="entry name" value="PROKAR_LIPOPROTEIN"/>
    <property type="match status" value="1"/>
</dbReference>
<dbReference type="InterPro" id="IPR033459">
    <property type="entry name" value="AveC-like"/>
</dbReference>
<organism evidence="2 3">
    <name type="scientific">Pseudomonas fluorescens</name>
    <dbReference type="NCBI Taxonomy" id="294"/>
    <lineage>
        <taxon>Bacteria</taxon>
        <taxon>Pseudomonadati</taxon>
        <taxon>Pseudomonadota</taxon>
        <taxon>Gammaproteobacteria</taxon>
        <taxon>Pseudomonadales</taxon>
        <taxon>Pseudomonadaceae</taxon>
        <taxon>Pseudomonas</taxon>
    </lineage>
</organism>
<feature type="transmembrane region" description="Helical" evidence="1">
    <location>
        <begin position="92"/>
        <end position="112"/>
    </location>
</feature>
<evidence type="ECO:0000256" key="1">
    <source>
        <dbReference type="SAM" id="Phobius"/>
    </source>
</evidence>
<evidence type="ECO:0000313" key="2">
    <source>
        <dbReference type="EMBL" id="VVP21427.1"/>
    </source>
</evidence>
<comment type="caution">
    <text evidence="2">The sequence shown here is derived from an EMBL/GenBank/DDBJ whole genome shotgun (WGS) entry which is preliminary data.</text>
</comment>
<protein>
    <recommendedName>
        <fullName evidence="4">Spirocyclase, AveC family</fullName>
    </recommendedName>
</protein>
<keyword evidence="1" id="KW-0812">Transmembrane</keyword>
<gene>
    <name evidence="2" type="ORF">PS900_03872</name>
</gene>
<feature type="transmembrane region" description="Helical" evidence="1">
    <location>
        <begin position="268"/>
        <end position="293"/>
    </location>
</feature>
<dbReference type="Pfam" id="PF17198">
    <property type="entry name" value="AveC_like"/>
    <property type="match status" value="1"/>
</dbReference>
<keyword evidence="1" id="KW-0472">Membrane</keyword>
<dbReference type="EMBL" id="CABVIE010000012">
    <property type="protein sequence ID" value="VVP21427.1"/>
    <property type="molecule type" value="Genomic_DNA"/>
</dbReference>
<dbReference type="Proteomes" id="UP000325723">
    <property type="component" value="Unassembled WGS sequence"/>
</dbReference>
<sequence length="320" mass="35008">MSASKPGFSPASPVLLWAVFGALFSCFSITVFGAWLAAAEAFAAVPITAADSMPGHTLLLLRGLEGLSVAVAVLGLYAYLIKPWLRTGQAPLAGLLLVGGLITYVLDTTVNFSDYHMAWNKHSFNRGTWASFFPGHKGPTQYAEAWLWGPPMYMYFGVVLAALQLKVFDWIRPRLGLLAGLLTAFAAAFVFDFIAESAIIRFSQAYAWPYTVGALSVWVGMQFQFPLYESLLVAIYASLYSALLYSGRDQKMTWIERGSEAFSGPLKGALRLFAATGFAALCTAMYFGGFYLFSQFADSQVALPSYLRYADPQWPATSVR</sequence>
<proteinExistence type="predicted"/>